<feature type="transmembrane region" description="Helical" evidence="4">
    <location>
        <begin position="72"/>
        <end position="95"/>
    </location>
</feature>
<sequence>MRDVQLCNNRCTIIKIKIDITQIYSIKNKKILFCEYYIDISNNFLSKIHENIKFFKSFIEKKILTLIIKRHIICFYSTMKKIFLLFLILFPTLYFGQANKIIRQASRETDLNKKIKLYNEAIKLEPENLDFYFYRAIAKNDMGDYSGAIVDYSKIIVEEPDADTYFNRGNSRYSLKDFTGAKEDYAKAYMLDEKFIDALYSLACVKLDLNEYESAIKDFTAIIKQAPEAANVFALRATAYSAIEQYTNALKDYTTAISIQPNADNYFNRGAFLMEMKYYKDAYIDLTKSLRSNKNNPYAYFYRGAATLFIGKYDEAISDFQEAIKFDSLDFDSYLGLAMAYIKINDTANAKLNFDKANSILNPDKQASSIEDYNNTYWFQEQYFYFNNAINALVKID</sequence>
<keyword evidence="2 3" id="KW-0802">TPR repeat</keyword>
<feature type="repeat" description="TPR" evidence="3">
    <location>
        <begin position="196"/>
        <end position="229"/>
    </location>
</feature>
<dbReference type="Proteomes" id="UP000184396">
    <property type="component" value="Unassembled WGS sequence"/>
</dbReference>
<evidence type="ECO:0000256" key="2">
    <source>
        <dbReference type="ARBA" id="ARBA00022803"/>
    </source>
</evidence>
<keyword evidence="1" id="KW-0677">Repeat</keyword>
<evidence type="ECO:0000313" key="6">
    <source>
        <dbReference type="Proteomes" id="UP000184396"/>
    </source>
</evidence>
<dbReference type="GO" id="GO:0046813">
    <property type="term" value="P:receptor-mediated virion attachment to host cell"/>
    <property type="evidence" value="ECO:0007669"/>
    <property type="project" value="TreeGrafter"/>
</dbReference>
<evidence type="ECO:0000256" key="1">
    <source>
        <dbReference type="ARBA" id="ARBA00022737"/>
    </source>
</evidence>
<dbReference type="SMART" id="SM00028">
    <property type="entry name" value="TPR"/>
    <property type="match status" value="7"/>
</dbReference>
<keyword evidence="6" id="KW-1185">Reference proteome</keyword>
<organism evidence="5 6">
    <name type="scientific">Algibacter luteus</name>
    <dbReference type="NCBI Taxonomy" id="1178825"/>
    <lineage>
        <taxon>Bacteria</taxon>
        <taxon>Pseudomonadati</taxon>
        <taxon>Bacteroidota</taxon>
        <taxon>Flavobacteriia</taxon>
        <taxon>Flavobacteriales</taxon>
        <taxon>Flavobacteriaceae</taxon>
        <taxon>Algibacter</taxon>
    </lineage>
</organism>
<dbReference type="OrthoDB" id="965869at2"/>
<feature type="repeat" description="TPR" evidence="3">
    <location>
        <begin position="162"/>
        <end position="195"/>
    </location>
</feature>
<dbReference type="SUPFAM" id="SSF48452">
    <property type="entry name" value="TPR-like"/>
    <property type="match status" value="1"/>
</dbReference>
<accession>A0A1M6G7V6</accession>
<keyword evidence="4" id="KW-0812">Transmembrane</keyword>
<evidence type="ECO:0000313" key="5">
    <source>
        <dbReference type="EMBL" id="SHJ06065.1"/>
    </source>
</evidence>
<dbReference type="STRING" id="1178825.SAMN05216261_2658"/>
<dbReference type="InterPro" id="IPR011990">
    <property type="entry name" value="TPR-like_helical_dom_sf"/>
</dbReference>
<evidence type="ECO:0000256" key="3">
    <source>
        <dbReference type="PROSITE-ProRule" id="PRU00339"/>
    </source>
</evidence>
<gene>
    <name evidence="5" type="ORF">SAMN05216261_2658</name>
</gene>
<dbReference type="EMBL" id="FQYK01000007">
    <property type="protein sequence ID" value="SHJ06065.1"/>
    <property type="molecule type" value="Genomic_DNA"/>
</dbReference>
<dbReference type="PANTHER" id="PTHR44858">
    <property type="entry name" value="TETRATRICOPEPTIDE REPEAT PROTEIN 6"/>
    <property type="match status" value="1"/>
</dbReference>
<keyword evidence="4" id="KW-0472">Membrane</keyword>
<dbReference type="Pfam" id="PF13432">
    <property type="entry name" value="TPR_16"/>
    <property type="match status" value="1"/>
</dbReference>
<dbReference type="InterPro" id="IPR019734">
    <property type="entry name" value="TPR_rpt"/>
</dbReference>
<dbReference type="GO" id="GO:0009279">
    <property type="term" value="C:cell outer membrane"/>
    <property type="evidence" value="ECO:0007669"/>
    <property type="project" value="TreeGrafter"/>
</dbReference>
<dbReference type="Pfam" id="PF13181">
    <property type="entry name" value="TPR_8"/>
    <property type="match status" value="2"/>
</dbReference>
<feature type="repeat" description="TPR" evidence="3">
    <location>
        <begin position="297"/>
        <end position="330"/>
    </location>
</feature>
<name>A0A1M6G7V6_9FLAO</name>
<reference evidence="5 6" key="1">
    <citation type="submission" date="2016-11" db="EMBL/GenBank/DDBJ databases">
        <authorList>
            <person name="Jaros S."/>
            <person name="Januszkiewicz K."/>
            <person name="Wedrychowicz H."/>
        </authorList>
    </citation>
    <scope>NUCLEOTIDE SEQUENCE [LARGE SCALE GENOMIC DNA]</scope>
    <source>
        <strain evidence="5 6">CGMCC 1.12213</strain>
    </source>
</reference>
<proteinExistence type="predicted"/>
<dbReference type="InterPro" id="IPR050498">
    <property type="entry name" value="Ycf3"/>
</dbReference>
<feature type="repeat" description="TPR" evidence="3">
    <location>
        <begin position="230"/>
        <end position="263"/>
    </location>
</feature>
<dbReference type="PROSITE" id="PS50005">
    <property type="entry name" value="TPR"/>
    <property type="match status" value="4"/>
</dbReference>
<evidence type="ECO:0000256" key="4">
    <source>
        <dbReference type="SAM" id="Phobius"/>
    </source>
</evidence>
<protein>
    <submittedName>
        <fullName evidence="5">Tfp pilus assembly protein PilF</fullName>
    </submittedName>
</protein>
<dbReference type="AlphaFoldDB" id="A0A1M6G7V6"/>
<dbReference type="PANTHER" id="PTHR44858:SF1">
    <property type="entry name" value="UDP-N-ACETYLGLUCOSAMINE--PEPTIDE N-ACETYLGLUCOSAMINYLTRANSFERASE SPINDLY-RELATED"/>
    <property type="match status" value="1"/>
</dbReference>
<dbReference type="eggNOG" id="COG0457">
    <property type="taxonomic scope" value="Bacteria"/>
</dbReference>
<keyword evidence="4" id="KW-1133">Transmembrane helix</keyword>
<dbReference type="Gene3D" id="1.25.40.10">
    <property type="entry name" value="Tetratricopeptide repeat domain"/>
    <property type="match status" value="3"/>
</dbReference>